<reference evidence="1 2" key="1">
    <citation type="journal article" date="2020" name="Mol. Plant">
        <title>The Chromosome-Based Rubber Tree Genome Provides New Insights into Spurge Genome Evolution and Rubber Biosynthesis.</title>
        <authorList>
            <person name="Liu J."/>
            <person name="Shi C."/>
            <person name="Shi C.C."/>
            <person name="Li W."/>
            <person name="Zhang Q.J."/>
            <person name="Zhang Y."/>
            <person name="Li K."/>
            <person name="Lu H.F."/>
            <person name="Shi C."/>
            <person name="Zhu S.T."/>
            <person name="Xiao Z.Y."/>
            <person name="Nan H."/>
            <person name="Yue Y."/>
            <person name="Zhu X.G."/>
            <person name="Wu Y."/>
            <person name="Hong X.N."/>
            <person name="Fan G.Y."/>
            <person name="Tong Y."/>
            <person name="Zhang D."/>
            <person name="Mao C.L."/>
            <person name="Liu Y.L."/>
            <person name="Hao S.J."/>
            <person name="Liu W.Q."/>
            <person name="Lv M.Q."/>
            <person name="Zhang H.B."/>
            <person name="Liu Y."/>
            <person name="Hu-Tang G.R."/>
            <person name="Wang J.P."/>
            <person name="Wang J.H."/>
            <person name="Sun Y.H."/>
            <person name="Ni S.B."/>
            <person name="Chen W.B."/>
            <person name="Zhang X.C."/>
            <person name="Jiao Y.N."/>
            <person name="Eichler E.E."/>
            <person name="Li G.H."/>
            <person name="Liu X."/>
            <person name="Gao L.Z."/>
        </authorList>
    </citation>
    <scope>NUCLEOTIDE SEQUENCE [LARGE SCALE GENOMIC DNA]</scope>
    <source>
        <strain evidence="2">cv. GT1</strain>
        <tissue evidence="1">Leaf</tissue>
    </source>
</reference>
<comment type="caution">
    <text evidence="1">The sequence shown here is derived from an EMBL/GenBank/DDBJ whole genome shotgun (WGS) entry which is preliminary data.</text>
</comment>
<sequence>MGNTSLSTDGSIDGRSFDLDKTDDGLVNIRCNSIGGLELFDGAASKCGSIKKVLMSYAYCVARLLCVNGEMGLMLKLSRMGVGWKDENGGDGGVLLSQMVLVMKYQEREKTKNS</sequence>
<gene>
    <name evidence="1" type="ORF">GH714_036928</name>
</gene>
<evidence type="ECO:0000313" key="2">
    <source>
        <dbReference type="Proteomes" id="UP000467840"/>
    </source>
</evidence>
<dbReference type="EMBL" id="JAAGAX010000008">
    <property type="protein sequence ID" value="KAF2308211.1"/>
    <property type="molecule type" value="Genomic_DNA"/>
</dbReference>
<protein>
    <submittedName>
        <fullName evidence="1">Uncharacterized protein</fullName>
    </submittedName>
</protein>
<dbReference type="Proteomes" id="UP000467840">
    <property type="component" value="Chromosome 9"/>
</dbReference>
<proteinExistence type="predicted"/>
<keyword evidence="2" id="KW-1185">Reference proteome</keyword>
<organism evidence="1 2">
    <name type="scientific">Hevea brasiliensis</name>
    <name type="common">Para rubber tree</name>
    <name type="synonym">Siphonia brasiliensis</name>
    <dbReference type="NCBI Taxonomy" id="3981"/>
    <lineage>
        <taxon>Eukaryota</taxon>
        <taxon>Viridiplantae</taxon>
        <taxon>Streptophyta</taxon>
        <taxon>Embryophyta</taxon>
        <taxon>Tracheophyta</taxon>
        <taxon>Spermatophyta</taxon>
        <taxon>Magnoliopsida</taxon>
        <taxon>eudicotyledons</taxon>
        <taxon>Gunneridae</taxon>
        <taxon>Pentapetalae</taxon>
        <taxon>rosids</taxon>
        <taxon>fabids</taxon>
        <taxon>Malpighiales</taxon>
        <taxon>Euphorbiaceae</taxon>
        <taxon>Crotonoideae</taxon>
        <taxon>Micrandreae</taxon>
        <taxon>Hevea</taxon>
    </lineage>
</organism>
<accession>A0A6A6M3E0</accession>
<evidence type="ECO:0000313" key="1">
    <source>
        <dbReference type="EMBL" id="KAF2308211.1"/>
    </source>
</evidence>
<dbReference type="AlphaFoldDB" id="A0A6A6M3E0"/>
<name>A0A6A6M3E0_HEVBR</name>